<reference evidence="2 3" key="1">
    <citation type="submission" date="2018-12" db="EMBL/GenBank/DDBJ databases">
        <authorList>
            <consortium name="Pathogen Informatics"/>
        </authorList>
    </citation>
    <scope>NUCLEOTIDE SEQUENCE [LARGE SCALE GENOMIC DNA]</scope>
    <source>
        <strain evidence="2 3">NCTC6754</strain>
    </source>
</reference>
<dbReference type="AlphaFoldDB" id="A0A3S4K910"/>
<dbReference type="Pfam" id="PF03974">
    <property type="entry name" value="Ecotin"/>
    <property type="match status" value="1"/>
</dbReference>
<dbReference type="GO" id="GO:0004867">
    <property type="term" value="F:serine-type endopeptidase inhibitor activity"/>
    <property type="evidence" value="ECO:0007669"/>
    <property type="project" value="InterPro"/>
</dbReference>
<evidence type="ECO:0000256" key="1">
    <source>
        <dbReference type="ARBA" id="ARBA00010558"/>
    </source>
</evidence>
<dbReference type="InterPro" id="IPR005658">
    <property type="entry name" value="Prot_inh_ecotin"/>
</dbReference>
<sequence length="84" mass="9579">MMACPEGKKEQKFVTAWLGEDGMLRYNSKLPIVVYTPANVDVKYRIWKADANVQKRRRAMMLRCPVTLTGHLNTPTHAALRGSF</sequence>
<dbReference type="InterPro" id="IPR036198">
    <property type="entry name" value="Ecotin_sf"/>
</dbReference>
<evidence type="ECO:0000313" key="2">
    <source>
        <dbReference type="EMBL" id="VEB56920.1"/>
    </source>
</evidence>
<proteinExistence type="inferred from homology"/>
<accession>A0A3S4K910</accession>
<organism evidence="2 3">
    <name type="scientific">Salmonella enterica I</name>
    <dbReference type="NCBI Taxonomy" id="59201"/>
    <lineage>
        <taxon>Bacteria</taxon>
        <taxon>Pseudomonadati</taxon>
        <taxon>Pseudomonadota</taxon>
        <taxon>Gammaproteobacteria</taxon>
        <taxon>Enterobacterales</taxon>
        <taxon>Enterobacteriaceae</taxon>
        <taxon>Salmonella</taxon>
    </lineage>
</organism>
<dbReference type="FunFam" id="4.10.1230.10:FF:000001">
    <property type="entry name" value="Ecotin"/>
    <property type="match status" value="1"/>
</dbReference>
<gene>
    <name evidence="2" type="primary">eco_1</name>
    <name evidence="2" type="ORF">NCTC6754_04623</name>
</gene>
<evidence type="ECO:0000313" key="3">
    <source>
        <dbReference type="Proteomes" id="UP000269208"/>
    </source>
</evidence>
<dbReference type="InterPro" id="IPR027438">
    <property type="entry name" value="Ecotin_C"/>
</dbReference>
<dbReference type="SUPFAM" id="SSF49772">
    <property type="entry name" value="Ecotin, trypsin inhibitor"/>
    <property type="match status" value="1"/>
</dbReference>
<dbReference type="EMBL" id="LR134190">
    <property type="protein sequence ID" value="VEB56920.1"/>
    <property type="molecule type" value="Genomic_DNA"/>
</dbReference>
<dbReference type="PANTHER" id="PTHR35890">
    <property type="match status" value="1"/>
</dbReference>
<comment type="similarity">
    <text evidence="1">Belongs to the protease inhibitor I11 (ecotin) family.</text>
</comment>
<dbReference type="Gene3D" id="4.10.1230.10">
    <property type="entry name" value="Ecotin, trypsin inhibitor"/>
    <property type="match status" value="1"/>
</dbReference>
<dbReference type="Proteomes" id="UP000269208">
    <property type="component" value="Chromosome"/>
</dbReference>
<protein>
    <submittedName>
        <fullName evidence="2">Ecotin</fullName>
    </submittedName>
</protein>
<dbReference type="PANTHER" id="PTHR35890:SF3">
    <property type="entry name" value="ECOTIN"/>
    <property type="match status" value="1"/>
</dbReference>
<name>A0A3S4K910_SALET</name>